<dbReference type="EMBL" id="ODYU01000353">
    <property type="protein sequence ID" value="SOQ34969.1"/>
    <property type="molecule type" value="Genomic_DNA"/>
</dbReference>
<organism evidence="1">
    <name type="scientific">Spodoptera frugiperda</name>
    <name type="common">Fall armyworm</name>
    <dbReference type="NCBI Taxonomy" id="7108"/>
    <lineage>
        <taxon>Eukaryota</taxon>
        <taxon>Metazoa</taxon>
        <taxon>Ecdysozoa</taxon>
        <taxon>Arthropoda</taxon>
        <taxon>Hexapoda</taxon>
        <taxon>Insecta</taxon>
        <taxon>Pterygota</taxon>
        <taxon>Neoptera</taxon>
        <taxon>Endopterygota</taxon>
        <taxon>Lepidoptera</taxon>
        <taxon>Glossata</taxon>
        <taxon>Ditrysia</taxon>
        <taxon>Noctuoidea</taxon>
        <taxon>Noctuidae</taxon>
        <taxon>Amphipyrinae</taxon>
        <taxon>Spodoptera</taxon>
    </lineage>
</organism>
<gene>
    <name evidence="1" type="ORF">SFRICE_022298</name>
</gene>
<dbReference type="AlphaFoldDB" id="A0A2H1V2D4"/>
<name>A0A2H1V2D4_SPOFR</name>
<proteinExistence type="predicted"/>
<reference evidence="1" key="1">
    <citation type="submission" date="2016-07" db="EMBL/GenBank/DDBJ databases">
        <authorList>
            <person name="Bretaudeau A."/>
        </authorList>
    </citation>
    <scope>NUCLEOTIDE SEQUENCE</scope>
    <source>
        <strain evidence="1">Rice</strain>
        <tissue evidence="1">Whole body</tissue>
    </source>
</reference>
<protein>
    <submittedName>
        <fullName evidence="1">SFRICE_022298</fullName>
    </submittedName>
</protein>
<sequence length="74" mass="8405">MEDDPTIKLLVNSSPFSVKFQRKGGSSDQARSANREALELSPFTNRTELQLYTNCQTVVKIYRLREPVSPKAFV</sequence>
<accession>A0A2H1V2D4</accession>
<evidence type="ECO:0000313" key="1">
    <source>
        <dbReference type="EMBL" id="SOQ34969.1"/>
    </source>
</evidence>